<comment type="caution">
    <text evidence="4">The sequence shown here is derived from an EMBL/GenBank/DDBJ whole genome shotgun (WGS) entry which is preliminary data.</text>
</comment>
<gene>
    <name evidence="3" type="primary">scpA</name>
    <name evidence="4" type="ORF">CCE28_01865</name>
</gene>
<evidence type="ECO:0000256" key="3">
    <source>
        <dbReference type="HAMAP-Rule" id="MF_01805"/>
    </source>
</evidence>
<dbReference type="Gene3D" id="1.10.10.580">
    <property type="entry name" value="Structural maintenance of chromosome 1. Chain E"/>
    <property type="match status" value="1"/>
</dbReference>
<keyword evidence="3" id="KW-0132">Cell division</keyword>
<keyword evidence="3" id="KW-0963">Cytoplasm</keyword>
<accession>A0A267MQL8</accession>
<name>A0A267MQL8_9FIRM</name>
<dbReference type="OrthoDB" id="9811016at2"/>
<dbReference type="Proteomes" id="UP000216024">
    <property type="component" value="Unassembled WGS sequence"/>
</dbReference>
<dbReference type="Pfam" id="PF02616">
    <property type="entry name" value="SMC_ScpA"/>
    <property type="match status" value="1"/>
</dbReference>
<sequence length="247" mass="29830">MALNLKLESFEGPLDLLFHLIEKAKVDIYDIPIFNITQQYIEYIDQMKKFDLEITSEFLVMASTLMEIKSKMLLPNKKETQLELDLEEDPRQELILKLIEYKKFKEAALNLKDRQNLYKKTFYKEQEQIDEYIIRDVYEPLDLELYVLKEAFENILKRKKKEENINIDIQILKREEITIEDKLKYIREKLETSVKMEFEELFSDFYTRTELVVTFLAILELIKLKVIRVEQDKAFEKIHLRKVSKEV</sequence>
<evidence type="ECO:0000313" key="5">
    <source>
        <dbReference type="Proteomes" id="UP000216024"/>
    </source>
</evidence>
<keyword evidence="3" id="KW-0131">Cell cycle</keyword>
<reference evidence="4 5" key="1">
    <citation type="submission" date="2017-06" db="EMBL/GenBank/DDBJ databases">
        <title>Draft genome sequence of anaerobic fermentative bacterium Anaeromicrobium sediminis DY2726D isolated from West Pacific Ocean sediments.</title>
        <authorList>
            <person name="Zeng X."/>
        </authorList>
    </citation>
    <scope>NUCLEOTIDE SEQUENCE [LARGE SCALE GENOMIC DNA]</scope>
    <source>
        <strain evidence="4 5">DY2726D</strain>
    </source>
</reference>
<dbReference type="GO" id="GO:0051301">
    <property type="term" value="P:cell division"/>
    <property type="evidence" value="ECO:0007669"/>
    <property type="project" value="UniProtKB-KW"/>
</dbReference>
<dbReference type="RefSeq" id="WP_095130376.1">
    <property type="nucleotide sequence ID" value="NZ_NIBG01000001.1"/>
</dbReference>
<dbReference type="GO" id="GO:0006260">
    <property type="term" value="P:DNA replication"/>
    <property type="evidence" value="ECO:0007669"/>
    <property type="project" value="UniProtKB-UniRule"/>
</dbReference>
<keyword evidence="1 3" id="KW-0159">Chromosome partition</keyword>
<organism evidence="4 5">
    <name type="scientific">Anaeromicrobium sediminis</name>
    <dbReference type="NCBI Taxonomy" id="1478221"/>
    <lineage>
        <taxon>Bacteria</taxon>
        <taxon>Bacillati</taxon>
        <taxon>Bacillota</taxon>
        <taxon>Clostridia</taxon>
        <taxon>Peptostreptococcales</taxon>
        <taxon>Thermotaleaceae</taxon>
        <taxon>Anaeromicrobium</taxon>
    </lineage>
</organism>
<comment type="subcellular location">
    <subcellularLocation>
        <location evidence="3">Cytoplasm</location>
    </subcellularLocation>
    <text evidence="3">Associated with two foci at the outer edges of the nucleoid region in young cells, and at four foci within both cell halves in older cells.</text>
</comment>
<comment type="function">
    <text evidence="3">Participates in chromosomal partition during cell division. May act via the formation of a condensin-like complex containing Smc and ScpB that pull DNA away from mid-cell into both cell halves.</text>
</comment>
<dbReference type="AlphaFoldDB" id="A0A267MQL8"/>
<dbReference type="GO" id="GO:0005737">
    <property type="term" value="C:cytoplasm"/>
    <property type="evidence" value="ECO:0007669"/>
    <property type="project" value="UniProtKB-SubCell"/>
</dbReference>
<dbReference type="HAMAP" id="MF_01805">
    <property type="entry name" value="ScpA"/>
    <property type="match status" value="1"/>
</dbReference>
<dbReference type="Gene3D" id="6.10.250.2410">
    <property type="match status" value="1"/>
</dbReference>
<dbReference type="InterPro" id="IPR023093">
    <property type="entry name" value="ScpA-like_C"/>
</dbReference>
<dbReference type="GO" id="GO:0007059">
    <property type="term" value="P:chromosome segregation"/>
    <property type="evidence" value="ECO:0007669"/>
    <property type="project" value="UniProtKB-UniRule"/>
</dbReference>
<dbReference type="EMBL" id="NIBG01000001">
    <property type="protein sequence ID" value="PAB61198.1"/>
    <property type="molecule type" value="Genomic_DNA"/>
</dbReference>
<dbReference type="InterPro" id="IPR003768">
    <property type="entry name" value="ScpA"/>
</dbReference>
<protein>
    <recommendedName>
        <fullName evidence="2 3">Segregation and condensation protein A</fullName>
    </recommendedName>
</protein>
<keyword evidence="5" id="KW-1185">Reference proteome</keyword>
<evidence type="ECO:0000256" key="2">
    <source>
        <dbReference type="ARBA" id="ARBA00044777"/>
    </source>
</evidence>
<comment type="subunit">
    <text evidence="3">Component of a cohesin-like complex composed of ScpA, ScpB and the Smc homodimer, in which ScpA and ScpB bind to the head domain of Smc. The presence of the three proteins is required for the association of the complex with DNA.</text>
</comment>
<evidence type="ECO:0000256" key="1">
    <source>
        <dbReference type="ARBA" id="ARBA00022829"/>
    </source>
</evidence>
<proteinExistence type="inferred from homology"/>
<evidence type="ECO:0000313" key="4">
    <source>
        <dbReference type="EMBL" id="PAB61198.1"/>
    </source>
</evidence>
<comment type="similarity">
    <text evidence="3">Belongs to the ScpA family.</text>
</comment>
<dbReference type="PANTHER" id="PTHR33969">
    <property type="entry name" value="SEGREGATION AND CONDENSATION PROTEIN A"/>
    <property type="match status" value="1"/>
</dbReference>
<dbReference type="PANTHER" id="PTHR33969:SF2">
    <property type="entry name" value="SEGREGATION AND CONDENSATION PROTEIN A"/>
    <property type="match status" value="1"/>
</dbReference>